<evidence type="ECO:0000313" key="2">
    <source>
        <dbReference type="EMBL" id="SNT19048.1"/>
    </source>
</evidence>
<keyword evidence="4" id="KW-1185">Reference proteome</keyword>
<feature type="region of interest" description="Disordered" evidence="1">
    <location>
        <begin position="72"/>
        <end position="91"/>
    </location>
</feature>
<evidence type="ECO:0000313" key="3">
    <source>
        <dbReference type="EMBL" id="SNT19139.1"/>
    </source>
</evidence>
<accession>A0A239KMZ3</accession>
<dbReference type="RefSeq" id="WP_089409144.1">
    <property type="nucleotide sequence ID" value="NZ_FZOU01000005.1"/>
</dbReference>
<dbReference type="EMBL" id="FZOU01000005">
    <property type="protein sequence ID" value="SNT19139.1"/>
    <property type="molecule type" value="Genomic_DNA"/>
</dbReference>
<name>A0A239KMZ3_9BACT</name>
<sequence length="91" mass="9942">MLTSSQQKKVDEAERARQAGIASAPKLSAATVEEYLNWLVHHLHLLSSENIAHRLAAAELVVRMHMGNAQNKATQHTLVEDGVIKPPPQAS</sequence>
<evidence type="ECO:0000313" key="4">
    <source>
        <dbReference type="Proteomes" id="UP000198356"/>
    </source>
</evidence>
<organism evidence="2 4">
    <name type="scientific">Granulicella rosea</name>
    <dbReference type="NCBI Taxonomy" id="474952"/>
    <lineage>
        <taxon>Bacteria</taxon>
        <taxon>Pseudomonadati</taxon>
        <taxon>Acidobacteriota</taxon>
        <taxon>Terriglobia</taxon>
        <taxon>Terriglobales</taxon>
        <taxon>Acidobacteriaceae</taxon>
        <taxon>Granulicella</taxon>
    </lineage>
</organism>
<feature type="region of interest" description="Disordered" evidence="1">
    <location>
        <begin position="1"/>
        <end position="23"/>
    </location>
</feature>
<gene>
    <name evidence="2" type="ORF">SAMN05421770_10550</name>
    <name evidence="3" type="ORF">SAMN05421770_10557</name>
</gene>
<protein>
    <submittedName>
        <fullName evidence="2">Uncharacterized protein</fullName>
    </submittedName>
</protein>
<feature type="compositionally biased region" description="Basic and acidic residues" evidence="1">
    <location>
        <begin position="8"/>
        <end position="17"/>
    </location>
</feature>
<dbReference type="EMBL" id="FZOU01000005">
    <property type="protein sequence ID" value="SNT19048.1"/>
    <property type="molecule type" value="Genomic_DNA"/>
</dbReference>
<proteinExistence type="predicted"/>
<dbReference type="AlphaFoldDB" id="A0A239KMZ3"/>
<reference evidence="2 4" key="1">
    <citation type="submission" date="2017-06" db="EMBL/GenBank/DDBJ databases">
        <authorList>
            <person name="Kim H.J."/>
            <person name="Triplett B.A."/>
        </authorList>
    </citation>
    <scope>NUCLEOTIDE SEQUENCE [LARGE SCALE GENOMIC DNA]</scope>
    <source>
        <strain evidence="2 4">DSM 18704</strain>
    </source>
</reference>
<dbReference type="Proteomes" id="UP000198356">
    <property type="component" value="Unassembled WGS sequence"/>
</dbReference>
<evidence type="ECO:0000256" key="1">
    <source>
        <dbReference type="SAM" id="MobiDB-lite"/>
    </source>
</evidence>